<dbReference type="EMBL" id="LS974202">
    <property type="protein sequence ID" value="SSC13829.1"/>
    <property type="molecule type" value="Genomic_DNA"/>
</dbReference>
<accession>A0A7Z7LGZ0</accession>
<reference evidence="2 3" key="1">
    <citation type="submission" date="2017-01" db="EMBL/GenBank/DDBJ databases">
        <authorList>
            <person name="Erauso G."/>
        </authorList>
    </citation>
    <scope>NUCLEOTIDE SEQUENCE [LARGE SCALE GENOMIC DNA]</scope>
    <source>
        <strain evidence="2">MESINF1</strain>
    </source>
</reference>
<keyword evidence="1" id="KW-0175">Coiled coil</keyword>
<organism evidence="2 3">
    <name type="scientific">Mesotoga infera</name>
    <dbReference type="NCBI Taxonomy" id="1236046"/>
    <lineage>
        <taxon>Bacteria</taxon>
        <taxon>Thermotogati</taxon>
        <taxon>Thermotogota</taxon>
        <taxon>Thermotogae</taxon>
        <taxon>Kosmotogales</taxon>
        <taxon>Kosmotogaceae</taxon>
        <taxon>Mesotoga</taxon>
    </lineage>
</organism>
<evidence type="ECO:0000313" key="2">
    <source>
        <dbReference type="EMBL" id="SSC13829.1"/>
    </source>
</evidence>
<evidence type="ECO:0000313" key="3">
    <source>
        <dbReference type="Proteomes" id="UP000250796"/>
    </source>
</evidence>
<dbReference type="Proteomes" id="UP000250796">
    <property type="component" value="Chromosome MESINF"/>
</dbReference>
<keyword evidence="3" id="KW-1185">Reference proteome</keyword>
<dbReference type="PROSITE" id="PS51257">
    <property type="entry name" value="PROKAR_LIPOPROTEIN"/>
    <property type="match status" value="1"/>
</dbReference>
<evidence type="ECO:0000256" key="1">
    <source>
        <dbReference type="SAM" id="Coils"/>
    </source>
</evidence>
<dbReference type="KEGG" id="minf:MESINF_2389"/>
<proteinExistence type="predicted"/>
<dbReference type="AlphaFoldDB" id="A0A7Z7LGZ0"/>
<sequence length="902" mass="102376">MRKVVLVSLVVLVVLLTGCIKIFRTNEIKGTVFTDEYIENAIVKVLDMEGNPVVEGEFLTDKYGRFSIPVHEGLKFPVVVLATFNTGEEPEDTDALASIVEESFYTEQILVNPVSSVFAAYMFRMGISYKDAVEQVRDAFNVPPDINVLSQLYPKFETTYFSMERLASFVEDYFGGVYKDFVETIVEAIVGGARYNFGVAATLDFDISILAKDLFSGITSGIVANTAYSSISWVLKNLFGLGDQTTELINEILNQIQEVNAKLDTMSEKLDTIDTEIQSILTKLDQQYYDSYIRMVDQNYFTPIEVCTGKYLYITTLPATTSTDLSIESLMQDIWNSKLDQVMLNIKKVIVGGTAETSYLSLFEIYMNNAMNSLRTLGLIGEPTGDLGFYKRCSPDSPVFIQYIQAYVALFKALTTRQLLALNLLVEYEHKQGTSLAPLHLQNYTAYIEEEVEIFWQWLETFVTYALGGESLMTEPLYDPDKAWFFNEADNAALKALGKDSGIVVRVLWNTQPMDFSIAGSTEVLQIGLKTALGYLTPAYEIFKDPAKGVKLTLDKQEIQLTGVDEAIQATDPNGELRILNYTHQDLDSTKEPEVLMRRYIFENLSDGRYSISRSTNNNILQTSYTHTLLENTHKNIANNLFIADEYLSESNYALNICSENSQVQSLAIAAYMPSMRINNLEREMTYGRSASVADHDWVGVLNYALNRYMKISDESYWDRSWILFIPTWDSYGVDLVKVNGTDREASGRYSCRLILTNKGDKGTGDGWGWQQGTVTKDHVVWMRATSQLSDMCLAPYNLSKYYSIDKKDDKYKMLSTTYCLYLNHETSQWDLIVEPTFINVLGLLFGGDKLYYGELVRLRQVSSGKYISFNKVYTSSSSYYNCGSVNDNYKYSLNNWWVFYR</sequence>
<name>A0A7Z7LGZ0_9BACT</name>
<dbReference type="RefSeq" id="WP_169699951.1">
    <property type="nucleotide sequence ID" value="NZ_LS974202.1"/>
</dbReference>
<feature type="coiled-coil region" evidence="1">
    <location>
        <begin position="249"/>
        <end position="276"/>
    </location>
</feature>
<gene>
    <name evidence="2" type="ORF">MESINF_2389</name>
</gene>
<protein>
    <submittedName>
        <fullName evidence="2">Uncharacterized protein</fullName>
    </submittedName>
</protein>